<evidence type="ECO:0000256" key="4">
    <source>
        <dbReference type="ARBA" id="ARBA00022490"/>
    </source>
</evidence>
<feature type="domain" description="RecX third three-helical" evidence="6">
    <location>
        <begin position="107"/>
        <end position="153"/>
    </location>
</feature>
<comment type="function">
    <text evidence="5">Modulates RecA activity.</text>
</comment>
<evidence type="ECO:0000256" key="1">
    <source>
        <dbReference type="ARBA" id="ARBA00004496"/>
    </source>
</evidence>
<dbReference type="Gene3D" id="1.10.10.10">
    <property type="entry name" value="Winged helix-like DNA-binding domain superfamily/Winged helix DNA-binding domain"/>
    <property type="match status" value="2"/>
</dbReference>
<dbReference type="PANTHER" id="PTHR33602">
    <property type="entry name" value="REGULATORY PROTEIN RECX FAMILY PROTEIN"/>
    <property type="match status" value="1"/>
</dbReference>
<keyword evidence="4 5" id="KW-0963">Cytoplasm</keyword>
<dbReference type="AlphaFoldDB" id="A0A1G1KYQ8"/>
<reference evidence="8 9" key="1">
    <citation type="journal article" date="2016" name="Nat. Commun.">
        <title>Thousands of microbial genomes shed light on interconnected biogeochemical processes in an aquifer system.</title>
        <authorList>
            <person name="Anantharaman K."/>
            <person name="Brown C.T."/>
            <person name="Hug L.A."/>
            <person name="Sharon I."/>
            <person name="Castelle C.J."/>
            <person name="Probst A.J."/>
            <person name="Thomas B.C."/>
            <person name="Singh A."/>
            <person name="Wilkins M.J."/>
            <person name="Karaoz U."/>
            <person name="Brodie E.L."/>
            <person name="Williams K.H."/>
            <person name="Hubbard S.S."/>
            <person name="Banfield J.F."/>
        </authorList>
    </citation>
    <scope>NUCLEOTIDE SEQUENCE [LARGE SCALE GENOMIC DNA]</scope>
</reference>
<comment type="similarity">
    <text evidence="2 5">Belongs to the RecX family.</text>
</comment>
<evidence type="ECO:0000259" key="7">
    <source>
        <dbReference type="Pfam" id="PF21982"/>
    </source>
</evidence>
<proteinExistence type="inferred from homology"/>
<dbReference type="HAMAP" id="MF_01114">
    <property type="entry name" value="RecX"/>
    <property type="match status" value="1"/>
</dbReference>
<dbReference type="Pfam" id="PF21982">
    <property type="entry name" value="RecX_HTH1"/>
    <property type="match status" value="1"/>
</dbReference>
<feature type="domain" description="RecX first three-helical" evidence="7">
    <location>
        <begin position="16"/>
        <end position="53"/>
    </location>
</feature>
<accession>A0A1G1KYQ8</accession>
<dbReference type="GO" id="GO:0006282">
    <property type="term" value="P:regulation of DNA repair"/>
    <property type="evidence" value="ECO:0007669"/>
    <property type="project" value="UniProtKB-UniRule"/>
</dbReference>
<dbReference type="Pfam" id="PF21981">
    <property type="entry name" value="RecX_HTH3"/>
    <property type="match status" value="1"/>
</dbReference>
<evidence type="ECO:0000256" key="3">
    <source>
        <dbReference type="ARBA" id="ARBA00018111"/>
    </source>
</evidence>
<comment type="subcellular location">
    <subcellularLocation>
        <location evidence="1 5">Cytoplasm</location>
    </subcellularLocation>
</comment>
<evidence type="ECO:0000259" key="6">
    <source>
        <dbReference type="Pfam" id="PF21981"/>
    </source>
</evidence>
<dbReference type="InterPro" id="IPR003783">
    <property type="entry name" value="Regulatory_RecX"/>
</dbReference>
<organism evidence="8 9">
    <name type="scientific">Candidatus Danuiimicrobium aquiferis</name>
    <dbReference type="NCBI Taxonomy" id="1801832"/>
    <lineage>
        <taxon>Bacteria</taxon>
        <taxon>Pseudomonadati</taxon>
        <taxon>Candidatus Omnitrophota</taxon>
        <taxon>Candidatus Danuiimicrobium</taxon>
    </lineage>
</organism>
<evidence type="ECO:0000313" key="8">
    <source>
        <dbReference type="EMBL" id="OGW97982.1"/>
    </source>
</evidence>
<dbReference type="PANTHER" id="PTHR33602:SF1">
    <property type="entry name" value="REGULATORY PROTEIN RECX FAMILY PROTEIN"/>
    <property type="match status" value="1"/>
</dbReference>
<dbReference type="Proteomes" id="UP000178187">
    <property type="component" value="Unassembled WGS sequence"/>
</dbReference>
<evidence type="ECO:0000256" key="5">
    <source>
        <dbReference type="HAMAP-Rule" id="MF_01114"/>
    </source>
</evidence>
<dbReference type="EMBL" id="MHFR01000037">
    <property type="protein sequence ID" value="OGW97982.1"/>
    <property type="molecule type" value="Genomic_DNA"/>
</dbReference>
<evidence type="ECO:0000313" key="9">
    <source>
        <dbReference type="Proteomes" id="UP000178187"/>
    </source>
</evidence>
<dbReference type="InterPro" id="IPR053926">
    <property type="entry name" value="RecX_HTH_1st"/>
</dbReference>
<gene>
    <name evidence="5" type="primary">recX</name>
    <name evidence="8" type="ORF">A3G33_07025</name>
</gene>
<dbReference type="GO" id="GO:0005737">
    <property type="term" value="C:cytoplasm"/>
    <property type="evidence" value="ECO:0007669"/>
    <property type="project" value="UniProtKB-SubCell"/>
</dbReference>
<dbReference type="InterPro" id="IPR036388">
    <property type="entry name" value="WH-like_DNA-bd_sf"/>
</dbReference>
<protein>
    <recommendedName>
        <fullName evidence="3 5">Regulatory protein RecX</fullName>
    </recommendedName>
</protein>
<comment type="caution">
    <text evidence="8">The sequence shown here is derived from an EMBL/GenBank/DDBJ whole genome shotgun (WGS) entry which is preliminary data.</text>
</comment>
<evidence type="ECO:0000256" key="2">
    <source>
        <dbReference type="ARBA" id="ARBA00009695"/>
    </source>
</evidence>
<sequence>MEAPTTPDSKLKQGYIYAVRLMAMSNRSRNDIVRHMQKKGYDDTIIANVIDRLEREGFLNEKKTLTQAVQYAIQGKRQGRIRMKFELKRKGYKTNLIDEALSAYSRETELDLARSLAIEQIHRHPNLDPVKKKKRLYDFLIRKGFDFNLCRDIVTEAMKTSSGESKE</sequence>
<name>A0A1G1KYQ8_9BACT</name>
<dbReference type="InterPro" id="IPR053925">
    <property type="entry name" value="RecX_HTH_3rd"/>
</dbReference>